<protein>
    <submittedName>
        <fullName evidence="2">Uncharacterized protein</fullName>
    </submittedName>
</protein>
<gene>
    <name evidence="2" type="ORF">FRZ40_13365</name>
</gene>
<comment type="caution">
    <text evidence="2">The sequence shown here is derived from an EMBL/GenBank/DDBJ whole genome shotgun (WGS) entry which is preliminary data.</text>
</comment>
<dbReference type="AlphaFoldDB" id="A0A5C6VT41"/>
<dbReference type="RefSeq" id="WP_147234357.1">
    <property type="nucleotide sequence ID" value="NZ_VOQS01000001.1"/>
</dbReference>
<evidence type="ECO:0000256" key="1">
    <source>
        <dbReference type="SAM" id="MobiDB-lite"/>
    </source>
</evidence>
<accession>A0A5C6VT41</accession>
<organism evidence="2 3">
    <name type="scientific">Paraburkholderia azotifigens</name>
    <dbReference type="NCBI Taxonomy" id="2057004"/>
    <lineage>
        <taxon>Bacteria</taxon>
        <taxon>Pseudomonadati</taxon>
        <taxon>Pseudomonadota</taxon>
        <taxon>Betaproteobacteria</taxon>
        <taxon>Burkholderiales</taxon>
        <taxon>Burkholderiaceae</taxon>
        <taxon>Paraburkholderia</taxon>
    </lineage>
</organism>
<dbReference type="EMBL" id="VOQS01000001">
    <property type="protein sequence ID" value="TXC88493.1"/>
    <property type="molecule type" value="Genomic_DNA"/>
</dbReference>
<evidence type="ECO:0000313" key="3">
    <source>
        <dbReference type="Proteomes" id="UP000321776"/>
    </source>
</evidence>
<reference evidence="2 3" key="1">
    <citation type="journal article" date="2018" name="Int. J. Syst. Evol. Microbiol.">
        <title>Paraburkholderia azotifigens sp. nov., a nitrogen-fixing bacterium isolated from paddy soil.</title>
        <authorList>
            <person name="Choi G.M."/>
            <person name="Im W.T."/>
        </authorList>
    </citation>
    <scope>NUCLEOTIDE SEQUENCE [LARGE SCALE GENOMIC DNA]</scope>
    <source>
        <strain evidence="2 3">NF 2-5-3</strain>
    </source>
</reference>
<dbReference type="Proteomes" id="UP000321776">
    <property type="component" value="Unassembled WGS sequence"/>
</dbReference>
<sequence length="196" mass="21973">MAALLVDPIGWNALLEQLSDEQLGRMFKNRLWKVIGVSTILNLDLPSMRDEGEKLRKSVSRKSKLRTSGSENAIQSASANSERYDLVRQGKLLRMDDYLGAAEVTEKKLNKSLASGKVFNVELNGVVYIPGFFLSPMIRHNDLAKVMRSLGGTSDWDRWNFFTTPKEALGGSTPLQFLAINRVKPVLKAAEEFTKR</sequence>
<proteinExistence type="predicted"/>
<evidence type="ECO:0000313" key="2">
    <source>
        <dbReference type="EMBL" id="TXC88493.1"/>
    </source>
</evidence>
<name>A0A5C6VT41_9BURK</name>
<feature type="region of interest" description="Disordered" evidence="1">
    <location>
        <begin position="52"/>
        <end position="76"/>
    </location>
</feature>